<comment type="caution">
    <text evidence="1">The sequence shown here is derived from an EMBL/GenBank/DDBJ whole genome shotgun (WGS) entry which is preliminary data.</text>
</comment>
<keyword evidence="2" id="KW-1185">Reference proteome</keyword>
<organism evidence="1 2">
    <name type="scientific">Rhododendron molle</name>
    <name type="common">Chinese azalea</name>
    <name type="synonym">Azalea mollis</name>
    <dbReference type="NCBI Taxonomy" id="49168"/>
    <lineage>
        <taxon>Eukaryota</taxon>
        <taxon>Viridiplantae</taxon>
        <taxon>Streptophyta</taxon>
        <taxon>Embryophyta</taxon>
        <taxon>Tracheophyta</taxon>
        <taxon>Spermatophyta</taxon>
        <taxon>Magnoliopsida</taxon>
        <taxon>eudicotyledons</taxon>
        <taxon>Gunneridae</taxon>
        <taxon>Pentapetalae</taxon>
        <taxon>asterids</taxon>
        <taxon>Ericales</taxon>
        <taxon>Ericaceae</taxon>
        <taxon>Ericoideae</taxon>
        <taxon>Rhodoreae</taxon>
        <taxon>Rhododendron</taxon>
    </lineage>
</organism>
<accession>A0ACC0Q077</accession>
<dbReference type="Proteomes" id="UP001062846">
    <property type="component" value="Chromosome 1"/>
</dbReference>
<dbReference type="EMBL" id="CM046388">
    <property type="protein sequence ID" value="KAI8571120.1"/>
    <property type="molecule type" value="Genomic_DNA"/>
</dbReference>
<evidence type="ECO:0000313" key="2">
    <source>
        <dbReference type="Proteomes" id="UP001062846"/>
    </source>
</evidence>
<evidence type="ECO:0000313" key="1">
    <source>
        <dbReference type="EMBL" id="KAI8571120.1"/>
    </source>
</evidence>
<sequence>MPRLSADGYSRDCFGELRIVIRDSLARQNLLPPSCIEERDFCQKRALDSAPGIASTSSSQSSMGNSHEFASSNSSLSSKAPNKPKGSNLIAKLMGIEEFPWKWLEHEKISSPRRAVFDTDMPKARKPQSAAYKVDTEQVKQKEIVETMHFKGLLKSNASEGLGLQYHHSNVSDSKKRFSEDAPPIVIMRPWRISSAEEREPRVQKLIREIEALDMSNSQVNQQQRKREIEKRVDKVQKVATCRKKPEEVENVKSKGAIKWQDEAEVTSPKERRPEVENESVGSKYGDKLMDISCENEADTTIIYPTAADQLLTNEGTDTSEIQIEEQCDNGQNFPYDILPQTTQHESFNESAEETKHCISQKVTETICFRTETNAEDLVLSSPSFLSYAEELYDINSNNAIHLKPTSLNNHETNERRLLLDCANELMQYRILRCKQPVHPLLLIPVSCSKSTTSLSQLAEEVSDGIENLRSYRKNFGDKFHKDSLFSVVERDLRCRGVVSGGWNLGWKHSFTADEVEEAVDR</sequence>
<protein>
    <submittedName>
        <fullName evidence="1">Uncharacterized protein</fullName>
    </submittedName>
</protein>
<proteinExistence type="predicted"/>
<reference evidence="1" key="1">
    <citation type="submission" date="2022-02" db="EMBL/GenBank/DDBJ databases">
        <title>Plant Genome Project.</title>
        <authorList>
            <person name="Zhang R.-G."/>
        </authorList>
    </citation>
    <scope>NUCLEOTIDE SEQUENCE</scope>
    <source>
        <strain evidence="1">AT1</strain>
    </source>
</reference>
<gene>
    <name evidence="1" type="ORF">RHMOL_Rhmol01G0093100</name>
</gene>
<name>A0ACC0Q077_RHOML</name>